<sequence length="214" mass="23073">MNGLLYKDLTNLNSTLKYLALMTLVFSIIFIPMGNELPVFIILAMSGAMLPVTAINYDTTARWDKYAITLPLTRKEIVKSKYLLMLMATVGAGVICLAISLIMTILMPGKGIFLSVIDPIPLIALFVVCGLLLGSTVLPLVFKLGAEKMQYIILIIALVPIMLAVGLSAAVHSIGIEINMPPPMVLIVAAAVITAAAVWASYRISAGIYTKKEF</sequence>
<feature type="transmembrane region" description="Helical" evidence="1">
    <location>
        <begin position="37"/>
        <end position="57"/>
    </location>
</feature>
<dbReference type="EMBL" id="JAWDKA010000006">
    <property type="protein sequence ID" value="MDV0442098.1"/>
    <property type="molecule type" value="Genomic_DNA"/>
</dbReference>
<evidence type="ECO:0008006" key="4">
    <source>
        <dbReference type="Google" id="ProtNLM"/>
    </source>
</evidence>
<keyword evidence="1" id="KW-0812">Transmembrane</keyword>
<protein>
    <recommendedName>
        <fullName evidence="4">ABC-2 transporter permease</fullName>
    </recommendedName>
</protein>
<feature type="transmembrane region" description="Helical" evidence="1">
    <location>
        <begin position="183"/>
        <end position="202"/>
    </location>
</feature>
<evidence type="ECO:0000313" key="2">
    <source>
        <dbReference type="EMBL" id="MDV0442098.1"/>
    </source>
</evidence>
<keyword evidence="1" id="KW-0472">Membrane</keyword>
<dbReference type="Proteomes" id="UP001273136">
    <property type="component" value="Unassembled WGS sequence"/>
</dbReference>
<evidence type="ECO:0000313" key="3">
    <source>
        <dbReference type="Proteomes" id="UP001273136"/>
    </source>
</evidence>
<name>A0AAE4SAV9_9EURY</name>
<dbReference type="InterPro" id="IPR025699">
    <property type="entry name" value="ABC2_memb-like"/>
</dbReference>
<feature type="transmembrane region" description="Helical" evidence="1">
    <location>
        <begin position="151"/>
        <end position="171"/>
    </location>
</feature>
<proteinExistence type="predicted"/>
<dbReference type="AlphaFoldDB" id="A0AAE4SAV9"/>
<comment type="caution">
    <text evidence="2">The sequence shown here is derived from an EMBL/GenBank/DDBJ whole genome shotgun (WGS) entry which is preliminary data.</text>
</comment>
<evidence type="ECO:0000256" key="1">
    <source>
        <dbReference type="SAM" id="Phobius"/>
    </source>
</evidence>
<accession>A0AAE4SAV9</accession>
<organism evidence="2 3">
    <name type="scientific">Methanorbis furvi</name>
    <dbReference type="NCBI Taxonomy" id="3028299"/>
    <lineage>
        <taxon>Archaea</taxon>
        <taxon>Methanobacteriati</taxon>
        <taxon>Methanobacteriota</taxon>
        <taxon>Stenosarchaea group</taxon>
        <taxon>Methanomicrobia</taxon>
        <taxon>Methanomicrobiales</taxon>
        <taxon>Methanocorpusculaceae</taxon>
        <taxon>Methanorbis</taxon>
    </lineage>
</organism>
<gene>
    <name evidence="2" type="ORF">McpAg1_13230</name>
</gene>
<dbReference type="Pfam" id="PF13346">
    <property type="entry name" value="ABC2_membrane_5"/>
    <property type="match status" value="1"/>
</dbReference>
<dbReference type="RefSeq" id="WP_338094503.1">
    <property type="nucleotide sequence ID" value="NZ_JAWDKA010000006.1"/>
</dbReference>
<feature type="transmembrane region" description="Helical" evidence="1">
    <location>
        <begin position="119"/>
        <end position="142"/>
    </location>
</feature>
<reference evidence="2" key="1">
    <citation type="submission" date="2023-06" db="EMBL/GenBank/DDBJ databases">
        <title>Genome sequence of Methancorpusculaceae sp. Ag1.</title>
        <authorList>
            <person name="Protasov E."/>
            <person name="Platt K."/>
            <person name="Poehlein A."/>
            <person name="Daniel R."/>
            <person name="Brune A."/>
        </authorList>
    </citation>
    <scope>NUCLEOTIDE SEQUENCE</scope>
    <source>
        <strain evidence="2">Ag1</strain>
    </source>
</reference>
<feature type="transmembrane region" description="Helical" evidence="1">
    <location>
        <begin position="12"/>
        <end position="31"/>
    </location>
</feature>
<keyword evidence="3" id="KW-1185">Reference proteome</keyword>
<keyword evidence="1" id="KW-1133">Transmembrane helix</keyword>
<feature type="transmembrane region" description="Helical" evidence="1">
    <location>
        <begin position="82"/>
        <end position="107"/>
    </location>
</feature>